<evidence type="ECO:0000256" key="6">
    <source>
        <dbReference type="PIRSR" id="PIRSR601765-1"/>
    </source>
</evidence>
<dbReference type="SUPFAM" id="SSF53056">
    <property type="entry name" value="beta-carbonic anhydrase, cab"/>
    <property type="match status" value="1"/>
</dbReference>
<reference evidence="8 9" key="1">
    <citation type="submission" date="2018-05" db="EMBL/GenBank/DDBJ databases">
        <title>Leucothrix arctica sp. nov., isolated from Arctic seawater.</title>
        <authorList>
            <person name="Choi A."/>
            <person name="Baek K."/>
        </authorList>
    </citation>
    <scope>NUCLEOTIDE SEQUENCE [LARGE SCALE GENOMIC DNA]</scope>
    <source>
        <strain evidence="8 9">IMCC9719</strain>
    </source>
</reference>
<keyword evidence="2 6" id="KW-0479">Metal-binding</keyword>
<dbReference type="Gene3D" id="3.40.1050.10">
    <property type="entry name" value="Carbonic anhydrase"/>
    <property type="match status" value="1"/>
</dbReference>
<comment type="caution">
    <text evidence="8">The sequence shown here is derived from an EMBL/GenBank/DDBJ whole genome shotgun (WGS) entry which is preliminary data.</text>
</comment>
<evidence type="ECO:0000256" key="4">
    <source>
        <dbReference type="ARBA" id="ARBA00023239"/>
    </source>
</evidence>
<keyword evidence="9" id="KW-1185">Reference proteome</keyword>
<dbReference type="InterPro" id="IPR001765">
    <property type="entry name" value="Carbonic_anhydrase"/>
</dbReference>
<dbReference type="PROSITE" id="PS00705">
    <property type="entry name" value="PROK_CO2_ANHYDRASE_2"/>
    <property type="match status" value="1"/>
</dbReference>
<comment type="function">
    <text evidence="7">Reversible hydration of carbon dioxide.</text>
</comment>
<dbReference type="FunFam" id="3.40.1050.10:FF:000001">
    <property type="entry name" value="Carbonic anhydrase"/>
    <property type="match status" value="1"/>
</dbReference>
<dbReference type="CDD" id="cd00883">
    <property type="entry name" value="beta_CA_cladeA"/>
    <property type="match status" value="1"/>
</dbReference>
<comment type="similarity">
    <text evidence="1 7">Belongs to the beta-class carbonic anhydrase family.</text>
</comment>
<keyword evidence="4 7" id="KW-0456">Lyase</keyword>
<feature type="binding site" evidence="6">
    <location>
        <position position="96"/>
    </location>
    <ligand>
        <name>Zn(2+)</name>
        <dbReference type="ChEBI" id="CHEBI:29105"/>
    </ligand>
</feature>
<keyword evidence="3 6" id="KW-0862">Zinc</keyword>
<evidence type="ECO:0000256" key="2">
    <source>
        <dbReference type="ARBA" id="ARBA00022723"/>
    </source>
</evidence>
<accession>A0A317CCU6</accession>
<dbReference type="GO" id="GO:0015976">
    <property type="term" value="P:carbon utilization"/>
    <property type="evidence" value="ECO:0007669"/>
    <property type="project" value="InterPro"/>
</dbReference>
<gene>
    <name evidence="8" type="ORF">DKT75_11205</name>
</gene>
<protein>
    <recommendedName>
        <fullName evidence="7">Carbonic anhydrase</fullName>
        <ecNumber evidence="7">4.2.1.1</ecNumber>
    </recommendedName>
    <alternativeName>
        <fullName evidence="7">Carbonate dehydratase</fullName>
    </alternativeName>
</protein>
<sequence>MLETLFENNKKWAAKMLKRDPHFFEALQQQQTPEYFWIGCSDSRVPANDILNLQPGEVFVQRNVANQVVHSDMNCLTALQFAVDVLKVKHVIVCGHYSCGGIKAALGRERHGLVDNWLLHVRDTMTKHEKNLDLIEDEQEKLDRLCEINVVEQVKNICNTMTIEDAWARGQEVAVHGLIYSINDGHLRDLDLTITTNEEEEINYQKACNKVFS</sequence>
<comment type="cofactor">
    <cofactor evidence="6">
        <name>Zn(2+)</name>
        <dbReference type="ChEBI" id="CHEBI:29105"/>
    </cofactor>
    <text evidence="6">Binds 1 zinc ion per subunit.</text>
</comment>
<dbReference type="GO" id="GO:0004089">
    <property type="term" value="F:carbonate dehydratase activity"/>
    <property type="evidence" value="ECO:0007669"/>
    <property type="project" value="UniProtKB-UniRule"/>
</dbReference>
<dbReference type="PROSITE" id="PS00704">
    <property type="entry name" value="PROK_CO2_ANHYDRASE_1"/>
    <property type="match status" value="1"/>
</dbReference>
<evidence type="ECO:0000313" key="9">
    <source>
        <dbReference type="Proteomes" id="UP000245506"/>
    </source>
</evidence>
<comment type="catalytic activity">
    <reaction evidence="5 7">
        <text>hydrogencarbonate + H(+) = CO2 + H2O</text>
        <dbReference type="Rhea" id="RHEA:10748"/>
        <dbReference type="ChEBI" id="CHEBI:15377"/>
        <dbReference type="ChEBI" id="CHEBI:15378"/>
        <dbReference type="ChEBI" id="CHEBI:16526"/>
        <dbReference type="ChEBI" id="CHEBI:17544"/>
        <dbReference type="EC" id="4.2.1.1"/>
    </reaction>
</comment>
<organism evidence="8 9">
    <name type="scientific">Leucothrix arctica</name>
    <dbReference type="NCBI Taxonomy" id="1481894"/>
    <lineage>
        <taxon>Bacteria</taxon>
        <taxon>Pseudomonadati</taxon>
        <taxon>Pseudomonadota</taxon>
        <taxon>Gammaproteobacteria</taxon>
        <taxon>Thiotrichales</taxon>
        <taxon>Thiotrichaceae</taxon>
        <taxon>Leucothrix</taxon>
    </lineage>
</organism>
<dbReference type="AlphaFoldDB" id="A0A317CCU6"/>
<dbReference type="Pfam" id="PF00484">
    <property type="entry name" value="Pro_CA"/>
    <property type="match status" value="1"/>
</dbReference>
<dbReference type="InterPro" id="IPR015892">
    <property type="entry name" value="Carbonic_anhydrase_CS"/>
</dbReference>
<evidence type="ECO:0000256" key="7">
    <source>
        <dbReference type="RuleBase" id="RU003956"/>
    </source>
</evidence>
<feature type="binding site" evidence="6">
    <location>
        <position position="42"/>
    </location>
    <ligand>
        <name>Zn(2+)</name>
        <dbReference type="ChEBI" id="CHEBI:29105"/>
    </ligand>
</feature>
<dbReference type="RefSeq" id="WP_109823520.1">
    <property type="nucleotide sequence ID" value="NZ_QGKL01000031.1"/>
</dbReference>
<evidence type="ECO:0000256" key="3">
    <source>
        <dbReference type="ARBA" id="ARBA00022833"/>
    </source>
</evidence>
<dbReference type="EMBL" id="QGKL01000031">
    <property type="protein sequence ID" value="PWQ95941.1"/>
    <property type="molecule type" value="Genomic_DNA"/>
</dbReference>
<dbReference type="PANTHER" id="PTHR11002">
    <property type="entry name" value="CARBONIC ANHYDRASE"/>
    <property type="match status" value="1"/>
</dbReference>
<evidence type="ECO:0000313" key="8">
    <source>
        <dbReference type="EMBL" id="PWQ95941.1"/>
    </source>
</evidence>
<dbReference type="InterPro" id="IPR036874">
    <property type="entry name" value="Carbonic_anhydrase_sf"/>
</dbReference>
<dbReference type="EC" id="4.2.1.1" evidence="7"/>
<dbReference type="SMART" id="SM00947">
    <property type="entry name" value="Pro_CA"/>
    <property type="match status" value="1"/>
</dbReference>
<evidence type="ECO:0000256" key="5">
    <source>
        <dbReference type="ARBA" id="ARBA00048348"/>
    </source>
</evidence>
<evidence type="ECO:0000256" key="1">
    <source>
        <dbReference type="ARBA" id="ARBA00006217"/>
    </source>
</evidence>
<dbReference type="OrthoDB" id="9797527at2"/>
<proteinExistence type="inferred from homology"/>
<dbReference type="GO" id="GO:0008270">
    <property type="term" value="F:zinc ion binding"/>
    <property type="evidence" value="ECO:0007669"/>
    <property type="project" value="UniProtKB-UniRule"/>
</dbReference>
<dbReference type="Proteomes" id="UP000245506">
    <property type="component" value="Unassembled WGS sequence"/>
</dbReference>
<feature type="binding site" evidence="6">
    <location>
        <position position="40"/>
    </location>
    <ligand>
        <name>Zn(2+)</name>
        <dbReference type="ChEBI" id="CHEBI:29105"/>
    </ligand>
</feature>
<dbReference type="NCBIfam" id="NF007756">
    <property type="entry name" value="PRK10437.1"/>
    <property type="match status" value="1"/>
</dbReference>
<name>A0A317CCU6_9GAMM</name>
<dbReference type="PANTHER" id="PTHR11002:SF76">
    <property type="entry name" value="CARBONIC ANHYDRASE"/>
    <property type="match status" value="1"/>
</dbReference>
<feature type="binding site" evidence="6">
    <location>
        <position position="99"/>
    </location>
    <ligand>
        <name>Zn(2+)</name>
        <dbReference type="ChEBI" id="CHEBI:29105"/>
    </ligand>
</feature>